<dbReference type="Pfam" id="PF01037">
    <property type="entry name" value="AsnC_trans_reg"/>
    <property type="match status" value="1"/>
</dbReference>
<dbReference type="EMBL" id="SZNK01000001">
    <property type="protein sequence ID" value="TKI57758.1"/>
    <property type="molecule type" value="Genomic_DNA"/>
</dbReference>
<evidence type="ECO:0000259" key="4">
    <source>
        <dbReference type="PROSITE" id="PS50956"/>
    </source>
</evidence>
<protein>
    <submittedName>
        <fullName evidence="5">Lrp/AsnC family transcriptional regulator</fullName>
    </submittedName>
</protein>
<dbReference type="InterPro" id="IPR019885">
    <property type="entry name" value="Tscrpt_reg_HTH_AsnC-type_CS"/>
</dbReference>
<dbReference type="SUPFAM" id="SSF46785">
    <property type="entry name" value="Winged helix' DNA-binding domain"/>
    <property type="match status" value="1"/>
</dbReference>
<comment type="caution">
    <text evidence="5">The sequence shown here is derived from an EMBL/GenBank/DDBJ whole genome shotgun (WGS) entry which is preliminary data.</text>
</comment>
<evidence type="ECO:0000256" key="3">
    <source>
        <dbReference type="ARBA" id="ARBA00023163"/>
    </source>
</evidence>
<dbReference type="SUPFAM" id="SSF54909">
    <property type="entry name" value="Dimeric alpha+beta barrel"/>
    <property type="match status" value="1"/>
</dbReference>
<evidence type="ECO:0000313" key="5">
    <source>
        <dbReference type="EMBL" id="TKI57758.1"/>
    </source>
</evidence>
<dbReference type="GO" id="GO:0043200">
    <property type="term" value="P:response to amino acid"/>
    <property type="evidence" value="ECO:0007669"/>
    <property type="project" value="TreeGrafter"/>
</dbReference>
<keyword evidence="3" id="KW-0804">Transcription</keyword>
<keyword evidence="6" id="KW-1185">Reference proteome</keyword>
<dbReference type="InterPro" id="IPR036388">
    <property type="entry name" value="WH-like_DNA-bd_sf"/>
</dbReference>
<dbReference type="InterPro" id="IPR011991">
    <property type="entry name" value="ArsR-like_HTH"/>
</dbReference>
<evidence type="ECO:0000256" key="1">
    <source>
        <dbReference type="ARBA" id="ARBA00023015"/>
    </source>
</evidence>
<dbReference type="OrthoDB" id="34294at2"/>
<dbReference type="InterPro" id="IPR019888">
    <property type="entry name" value="Tscrpt_reg_AsnC-like"/>
</dbReference>
<dbReference type="Proteomes" id="UP000307841">
    <property type="component" value="Unassembled WGS sequence"/>
</dbReference>
<dbReference type="GO" id="GO:0043565">
    <property type="term" value="F:sequence-specific DNA binding"/>
    <property type="evidence" value="ECO:0007669"/>
    <property type="project" value="InterPro"/>
</dbReference>
<dbReference type="PRINTS" id="PR00033">
    <property type="entry name" value="HTHASNC"/>
</dbReference>
<accession>A0A4U2YAJ8</accession>
<dbReference type="InterPro" id="IPR011008">
    <property type="entry name" value="Dimeric_a/b-barrel"/>
</dbReference>
<dbReference type="PANTHER" id="PTHR30154:SF20">
    <property type="entry name" value="LEUCINE-RESPONSIVE REGULATORY PROTEIN"/>
    <property type="match status" value="1"/>
</dbReference>
<sequence length="168" mass="19489">MDGFLYTSYFVGNTYGFERMICVDQIDYKIMSLLHENSRIPFAELGRIIGMTQPAVKERVRRLEEQGIITGYHASISQEKLGKHTTAFVMFRTKQCAAFIDFCKQSPEVTDMYRISGEYNYMLKVVTRSTEELVAFSERTGDFGFSYTLIVLTAPFEQKMMLEEEKIF</sequence>
<dbReference type="Gene3D" id="3.30.70.920">
    <property type="match status" value="1"/>
</dbReference>
<dbReference type="AlphaFoldDB" id="A0A4U2YAJ8"/>
<dbReference type="Pfam" id="PF13404">
    <property type="entry name" value="HTH_AsnC-type"/>
    <property type="match status" value="1"/>
</dbReference>
<evidence type="ECO:0000256" key="2">
    <source>
        <dbReference type="ARBA" id="ARBA00023125"/>
    </source>
</evidence>
<dbReference type="Gene3D" id="1.10.10.10">
    <property type="entry name" value="Winged helix-like DNA-binding domain superfamily/Winged helix DNA-binding domain"/>
    <property type="match status" value="1"/>
</dbReference>
<dbReference type="InterPro" id="IPR036390">
    <property type="entry name" value="WH_DNA-bd_sf"/>
</dbReference>
<gene>
    <name evidence="5" type="ORF">E8L90_21265</name>
</gene>
<reference evidence="5 6" key="1">
    <citation type="submission" date="2019-04" db="EMBL/GenBank/DDBJ databases">
        <title>Whole genome sequencing of Brevibacillus sp. TGS2-1.</title>
        <authorList>
            <person name="Choi A."/>
        </authorList>
    </citation>
    <scope>NUCLEOTIDE SEQUENCE [LARGE SCALE GENOMIC DNA]</scope>
    <source>
        <strain evidence="5 6">TGS2-1</strain>
    </source>
</reference>
<dbReference type="PROSITE" id="PS50956">
    <property type="entry name" value="HTH_ASNC_2"/>
    <property type="match status" value="1"/>
</dbReference>
<name>A0A4U2YAJ8_9BACL</name>
<dbReference type="PANTHER" id="PTHR30154">
    <property type="entry name" value="LEUCINE-RESPONSIVE REGULATORY PROTEIN"/>
    <property type="match status" value="1"/>
</dbReference>
<dbReference type="InterPro" id="IPR000485">
    <property type="entry name" value="AsnC-type_HTH_dom"/>
</dbReference>
<dbReference type="CDD" id="cd00090">
    <property type="entry name" value="HTH_ARSR"/>
    <property type="match status" value="1"/>
</dbReference>
<proteinExistence type="predicted"/>
<dbReference type="SMART" id="SM00344">
    <property type="entry name" value="HTH_ASNC"/>
    <property type="match status" value="1"/>
</dbReference>
<keyword evidence="2" id="KW-0238">DNA-binding</keyword>
<keyword evidence="1" id="KW-0805">Transcription regulation</keyword>
<dbReference type="PROSITE" id="PS00519">
    <property type="entry name" value="HTH_ASNC_1"/>
    <property type="match status" value="1"/>
</dbReference>
<organism evidence="5 6">
    <name type="scientific">Brevibacillus antibioticus</name>
    <dbReference type="NCBI Taxonomy" id="2570228"/>
    <lineage>
        <taxon>Bacteria</taxon>
        <taxon>Bacillati</taxon>
        <taxon>Bacillota</taxon>
        <taxon>Bacilli</taxon>
        <taxon>Bacillales</taxon>
        <taxon>Paenibacillaceae</taxon>
        <taxon>Brevibacillus</taxon>
    </lineage>
</organism>
<dbReference type="GO" id="GO:0005829">
    <property type="term" value="C:cytosol"/>
    <property type="evidence" value="ECO:0007669"/>
    <property type="project" value="TreeGrafter"/>
</dbReference>
<feature type="domain" description="HTH asnC-type" evidence="4">
    <location>
        <begin position="23"/>
        <end position="84"/>
    </location>
</feature>
<dbReference type="InterPro" id="IPR019887">
    <property type="entry name" value="Tscrpt_reg_AsnC/Lrp_C"/>
</dbReference>
<evidence type="ECO:0000313" key="6">
    <source>
        <dbReference type="Proteomes" id="UP000307841"/>
    </source>
</evidence>